<comment type="caution">
    <text evidence="2">The sequence shown here is derived from an EMBL/GenBank/DDBJ whole genome shotgun (WGS) entry which is preliminary data.</text>
</comment>
<reference evidence="2 3" key="1">
    <citation type="submission" date="2018-05" db="EMBL/GenBank/DDBJ databases">
        <title>Nocardioides silvaticus genome.</title>
        <authorList>
            <person name="Li C."/>
            <person name="Wang G."/>
        </authorList>
    </citation>
    <scope>NUCLEOTIDE SEQUENCE [LARGE SCALE GENOMIC DNA]</scope>
    <source>
        <strain evidence="2 3">CCTCC AB 2018079</strain>
    </source>
</reference>
<dbReference type="EMBL" id="QGDD01000010">
    <property type="protein sequence ID" value="PWN01261.1"/>
    <property type="molecule type" value="Genomic_DNA"/>
</dbReference>
<sequence length="171" mass="17125">MTATAGALCLALALTGCGDDGGGGDGGSGDAGSGGSADGSTSPIAEDPSETELSVVDDEAWCRGWLELVRVQSQWAADPVQPAADAVISVVGSLQALGVPESLDPAGYTELTAVLDDVRASVDPSFTPTVAPSEPADVGSGHDHEHADEGQAEEEHSEAPFGTWLADHCAP</sequence>
<dbReference type="AlphaFoldDB" id="A0A316TCM7"/>
<evidence type="ECO:0000256" key="1">
    <source>
        <dbReference type="SAM" id="MobiDB-lite"/>
    </source>
</evidence>
<protein>
    <submittedName>
        <fullName evidence="2">Uncharacterized protein</fullName>
    </submittedName>
</protein>
<feature type="region of interest" description="Disordered" evidence="1">
    <location>
        <begin position="20"/>
        <end position="52"/>
    </location>
</feature>
<accession>A0A316TCM7</accession>
<feature type="region of interest" description="Disordered" evidence="1">
    <location>
        <begin position="125"/>
        <end position="171"/>
    </location>
</feature>
<evidence type="ECO:0000313" key="3">
    <source>
        <dbReference type="Proteomes" id="UP000245507"/>
    </source>
</evidence>
<feature type="compositionally biased region" description="Gly residues" evidence="1">
    <location>
        <begin position="20"/>
        <end position="37"/>
    </location>
</feature>
<gene>
    <name evidence="2" type="ORF">DJ010_19025</name>
</gene>
<proteinExistence type="predicted"/>
<feature type="compositionally biased region" description="Basic and acidic residues" evidence="1">
    <location>
        <begin position="140"/>
        <end position="158"/>
    </location>
</feature>
<name>A0A316TCM7_9ACTN</name>
<dbReference type="Proteomes" id="UP000245507">
    <property type="component" value="Unassembled WGS sequence"/>
</dbReference>
<keyword evidence="3" id="KW-1185">Reference proteome</keyword>
<evidence type="ECO:0000313" key="2">
    <source>
        <dbReference type="EMBL" id="PWN01261.1"/>
    </source>
</evidence>
<organism evidence="2 3">
    <name type="scientific">Nocardioides silvaticus</name>
    <dbReference type="NCBI Taxonomy" id="2201891"/>
    <lineage>
        <taxon>Bacteria</taxon>
        <taxon>Bacillati</taxon>
        <taxon>Actinomycetota</taxon>
        <taxon>Actinomycetes</taxon>
        <taxon>Propionibacteriales</taxon>
        <taxon>Nocardioidaceae</taxon>
        <taxon>Nocardioides</taxon>
    </lineage>
</organism>